<sequence>MASSDQSTATKPVEQVEDLVQSGETTSKDTVAAPDSRPAETQIQGSTTSRPTTDSDLQKKEVEHKQETKGDDNEEDDDSSSDSDDGFPEWNDGVPRGKHTGPVSGGGKPVRPVRPTRP</sequence>
<keyword evidence="3" id="KW-1185">Reference proteome</keyword>
<feature type="compositionally biased region" description="Acidic residues" evidence="1">
    <location>
        <begin position="72"/>
        <end position="87"/>
    </location>
</feature>
<gene>
    <name evidence="2" type="ORF">FA15DRAFT_703135</name>
</gene>
<evidence type="ECO:0000313" key="3">
    <source>
        <dbReference type="Proteomes" id="UP000307440"/>
    </source>
</evidence>
<feature type="region of interest" description="Disordered" evidence="1">
    <location>
        <begin position="1"/>
        <end position="118"/>
    </location>
</feature>
<accession>A0A5C3L1S5</accession>
<feature type="compositionally biased region" description="Polar residues" evidence="1">
    <location>
        <begin position="1"/>
        <end position="10"/>
    </location>
</feature>
<dbReference type="AlphaFoldDB" id="A0A5C3L1S5"/>
<feature type="compositionally biased region" description="Basic and acidic residues" evidence="1">
    <location>
        <begin position="56"/>
        <end position="71"/>
    </location>
</feature>
<proteinExistence type="predicted"/>
<name>A0A5C3L1S5_COPMA</name>
<dbReference type="EMBL" id="ML210178">
    <property type="protein sequence ID" value="TFK26156.1"/>
    <property type="molecule type" value="Genomic_DNA"/>
</dbReference>
<organism evidence="2 3">
    <name type="scientific">Coprinopsis marcescibilis</name>
    <name type="common">Agaric fungus</name>
    <name type="synonym">Psathyrella marcescibilis</name>
    <dbReference type="NCBI Taxonomy" id="230819"/>
    <lineage>
        <taxon>Eukaryota</taxon>
        <taxon>Fungi</taxon>
        <taxon>Dikarya</taxon>
        <taxon>Basidiomycota</taxon>
        <taxon>Agaricomycotina</taxon>
        <taxon>Agaricomycetes</taxon>
        <taxon>Agaricomycetidae</taxon>
        <taxon>Agaricales</taxon>
        <taxon>Agaricineae</taxon>
        <taxon>Psathyrellaceae</taxon>
        <taxon>Coprinopsis</taxon>
    </lineage>
</organism>
<dbReference type="Proteomes" id="UP000307440">
    <property type="component" value="Unassembled WGS sequence"/>
</dbReference>
<evidence type="ECO:0000256" key="1">
    <source>
        <dbReference type="SAM" id="MobiDB-lite"/>
    </source>
</evidence>
<evidence type="ECO:0000313" key="2">
    <source>
        <dbReference type="EMBL" id="TFK26156.1"/>
    </source>
</evidence>
<reference evidence="2 3" key="1">
    <citation type="journal article" date="2019" name="Nat. Ecol. Evol.">
        <title>Megaphylogeny resolves global patterns of mushroom evolution.</title>
        <authorList>
            <person name="Varga T."/>
            <person name="Krizsan K."/>
            <person name="Foldi C."/>
            <person name="Dima B."/>
            <person name="Sanchez-Garcia M."/>
            <person name="Sanchez-Ramirez S."/>
            <person name="Szollosi G.J."/>
            <person name="Szarkandi J.G."/>
            <person name="Papp V."/>
            <person name="Albert L."/>
            <person name="Andreopoulos W."/>
            <person name="Angelini C."/>
            <person name="Antonin V."/>
            <person name="Barry K.W."/>
            <person name="Bougher N.L."/>
            <person name="Buchanan P."/>
            <person name="Buyck B."/>
            <person name="Bense V."/>
            <person name="Catcheside P."/>
            <person name="Chovatia M."/>
            <person name="Cooper J."/>
            <person name="Damon W."/>
            <person name="Desjardin D."/>
            <person name="Finy P."/>
            <person name="Geml J."/>
            <person name="Haridas S."/>
            <person name="Hughes K."/>
            <person name="Justo A."/>
            <person name="Karasinski D."/>
            <person name="Kautmanova I."/>
            <person name="Kiss B."/>
            <person name="Kocsube S."/>
            <person name="Kotiranta H."/>
            <person name="LaButti K.M."/>
            <person name="Lechner B.E."/>
            <person name="Liimatainen K."/>
            <person name="Lipzen A."/>
            <person name="Lukacs Z."/>
            <person name="Mihaltcheva S."/>
            <person name="Morgado L.N."/>
            <person name="Niskanen T."/>
            <person name="Noordeloos M.E."/>
            <person name="Ohm R.A."/>
            <person name="Ortiz-Santana B."/>
            <person name="Ovrebo C."/>
            <person name="Racz N."/>
            <person name="Riley R."/>
            <person name="Savchenko A."/>
            <person name="Shiryaev A."/>
            <person name="Soop K."/>
            <person name="Spirin V."/>
            <person name="Szebenyi C."/>
            <person name="Tomsovsky M."/>
            <person name="Tulloss R.E."/>
            <person name="Uehling J."/>
            <person name="Grigoriev I.V."/>
            <person name="Vagvolgyi C."/>
            <person name="Papp T."/>
            <person name="Martin F.M."/>
            <person name="Miettinen O."/>
            <person name="Hibbett D.S."/>
            <person name="Nagy L.G."/>
        </authorList>
    </citation>
    <scope>NUCLEOTIDE SEQUENCE [LARGE SCALE GENOMIC DNA]</scope>
    <source>
        <strain evidence="2 3">CBS 121175</strain>
    </source>
</reference>
<feature type="compositionally biased region" description="Polar residues" evidence="1">
    <location>
        <begin position="39"/>
        <end position="55"/>
    </location>
</feature>
<protein>
    <submittedName>
        <fullName evidence="2">Uncharacterized protein</fullName>
    </submittedName>
</protein>